<dbReference type="Proteomes" id="UP000215902">
    <property type="component" value="Unassembled WGS sequence"/>
</dbReference>
<comment type="caution">
    <text evidence="3">The sequence shown here is derived from an EMBL/GenBank/DDBJ whole genome shotgun (WGS) entry which is preliminary data.</text>
</comment>
<organism evidence="3 4">
    <name type="scientific">Macrostomum lignano</name>
    <dbReference type="NCBI Taxonomy" id="282301"/>
    <lineage>
        <taxon>Eukaryota</taxon>
        <taxon>Metazoa</taxon>
        <taxon>Spiralia</taxon>
        <taxon>Lophotrochozoa</taxon>
        <taxon>Platyhelminthes</taxon>
        <taxon>Rhabditophora</taxon>
        <taxon>Macrostomorpha</taxon>
        <taxon>Macrostomida</taxon>
        <taxon>Macrostomidae</taxon>
        <taxon>Macrostomum</taxon>
    </lineage>
</organism>
<keyword evidence="2" id="KW-0732">Signal</keyword>
<evidence type="ECO:0008006" key="5">
    <source>
        <dbReference type="Google" id="ProtNLM"/>
    </source>
</evidence>
<feature type="chain" id="PRO_5012017824" description="Apple domain-containing protein" evidence="2">
    <location>
        <begin position="20"/>
        <end position="373"/>
    </location>
</feature>
<dbReference type="STRING" id="282301.A0A267E764"/>
<accession>A0A267E764</accession>
<name>A0A267E764_9PLAT</name>
<keyword evidence="4" id="KW-1185">Reference proteome</keyword>
<evidence type="ECO:0000256" key="2">
    <source>
        <dbReference type="SAM" id="SignalP"/>
    </source>
</evidence>
<gene>
    <name evidence="3" type="ORF">BOX15_Mlig028980g1</name>
</gene>
<feature type="region of interest" description="Disordered" evidence="1">
    <location>
        <begin position="266"/>
        <end position="373"/>
    </location>
</feature>
<evidence type="ECO:0000256" key="1">
    <source>
        <dbReference type="SAM" id="MobiDB-lite"/>
    </source>
</evidence>
<evidence type="ECO:0000313" key="4">
    <source>
        <dbReference type="Proteomes" id="UP000215902"/>
    </source>
</evidence>
<reference evidence="3 4" key="1">
    <citation type="submission" date="2017-06" db="EMBL/GenBank/DDBJ databases">
        <title>A platform for efficient transgenesis in Macrostomum lignano, a flatworm model organism for stem cell research.</title>
        <authorList>
            <person name="Berezikov E."/>
        </authorList>
    </citation>
    <scope>NUCLEOTIDE SEQUENCE [LARGE SCALE GENOMIC DNA]</scope>
    <source>
        <strain evidence="3">DV1</strain>
        <tissue evidence="3">Whole organism</tissue>
    </source>
</reference>
<dbReference type="EMBL" id="NIVC01002498">
    <property type="protein sequence ID" value="PAA57358.1"/>
    <property type="molecule type" value="Genomic_DNA"/>
</dbReference>
<dbReference type="PRINTS" id="PR01228">
    <property type="entry name" value="EGGSHELL"/>
</dbReference>
<feature type="compositionally biased region" description="Gly residues" evidence="1">
    <location>
        <begin position="234"/>
        <end position="243"/>
    </location>
</feature>
<sequence length="373" mass="34988">MELLAQVLLLLLLPLLTAASVQPSCDRLLPHRNLCCSNVSAPGLMVRPASSALKCVLFCAIDAHCVVAEFVSEAAVCVMGTAKDLRQLWLMQDGGNCSSWLSEKMLYSNYSASGPAPQSYSPPLPNACYRLRAWGAAGGSNSGSNAGGRGAFKSASFVLGDAELTVVVGQVGGDSGDSRFGAGGGGGSFVYETATASLLLAAGGGGGAAETSAGSPGVVGPDGTPSAVPDSHQGSGGVAGGGAPAASSTCCGGKGGSGAGWLTGGGAHGGGTSGEGGASRAGGWSGGSSTGQAGRGGFGGGGGGGKKTSSPGGGGGGGGYSGGGASGGGATGGGGGGSFAASEATSVQGATGGNEQPDGRVDIRLLGPASTCA</sequence>
<protein>
    <recommendedName>
        <fullName evidence="5">Apple domain-containing protein</fullName>
    </recommendedName>
</protein>
<feature type="region of interest" description="Disordered" evidence="1">
    <location>
        <begin position="205"/>
        <end position="250"/>
    </location>
</feature>
<feature type="signal peptide" evidence="2">
    <location>
        <begin position="1"/>
        <end position="19"/>
    </location>
</feature>
<evidence type="ECO:0000313" key="3">
    <source>
        <dbReference type="EMBL" id="PAA57358.1"/>
    </source>
</evidence>
<feature type="compositionally biased region" description="Gly residues" evidence="1">
    <location>
        <begin position="266"/>
        <end position="338"/>
    </location>
</feature>
<proteinExistence type="predicted"/>
<dbReference type="AlphaFoldDB" id="A0A267E764"/>